<name>A0A3R7HY09_9EURO</name>
<dbReference type="PANTHER" id="PTHR11527">
    <property type="entry name" value="HEAT-SHOCK PROTEIN 20 FAMILY MEMBER"/>
    <property type="match status" value="1"/>
</dbReference>
<protein>
    <recommendedName>
        <fullName evidence="6">SHSP domain-containing protein</fullName>
    </recommendedName>
</protein>
<evidence type="ECO:0000256" key="3">
    <source>
        <dbReference type="RuleBase" id="RU003616"/>
    </source>
</evidence>
<accession>A0A3R7HY09</accession>
<evidence type="ECO:0000256" key="1">
    <source>
        <dbReference type="ARBA" id="ARBA00023016"/>
    </source>
</evidence>
<evidence type="ECO:0000256" key="5">
    <source>
        <dbReference type="SAM" id="Phobius"/>
    </source>
</evidence>
<dbReference type="STRING" id="1245748.A0A3R7HY09"/>
<dbReference type="CDD" id="cd06464">
    <property type="entry name" value="ACD_sHsps-like"/>
    <property type="match status" value="1"/>
</dbReference>
<reference evidence="7 8" key="1">
    <citation type="submission" date="2018-08" db="EMBL/GenBank/DDBJ databases">
        <title>Draft genome sequences of two Aspergillus turcosus clinical strains isolated from bronchoalveolar lavage fluid: one azole-susceptible and the other azole-resistant.</title>
        <authorList>
            <person name="Parent-Michaud M."/>
            <person name="Dufresne P.J."/>
            <person name="Fournier E."/>
            <person name="Martineau C."/>
            <person name="Moreira S."/>
            <person name="Perkins V."/>
            <person name="De Repentigny L."/>
            <person name="Dufresne S.F."/>
        </authorList>
    </citation>
    <scope>NUCLEOTIDE SEQUENCE [LARGE SCALE GENOMIC DNA]</scope>
    <source>
        <strain evidence="7">HMR AF 1038</strain>
    </source>
</reference>
<feature type="compositionally biased region" description="Acidic residues" evidence="4">
    <location>
        <begin position="197"/>
        <end position="206"/>
    </location>
</feature>
<feature type="region of interest" description="Disordered" evidence="4">
    <location>
        <begin position="194"/>
        <end position="247"/>
    </location>
</feature>
<dbReference type="EMBL" id="NIDN02000022">
    <property type="protein sequence ID" value="RLL99955.1"/>
    <property type="molecule type" value="Genomic_DNA"/>
</dbReference>
<keyword evidence="1" id="KW-0346">Stress response</keyword>
<keyword evidence="5" id="KW-1133">Transmembrane helix</keyword>
<proteinExistence type="inferred from homology"/>
<dbReference type="InterPro" id="IPR008978">
    <property type="entry name" value="HSP20-like_chaperone"/>
</dbReference>
<evidence type="ECO:0000256" key="4">
    <source>
        <dbReference type="SAM" id="MobiDB-lite"/>
    </source>
</evidence>
<organism evidence="7 8">
    <name type="scientific">Aspergillus turcosus</name>
    <dbReference type="NCBI Taxonomy" id="1245748"/>
    <lineage>
        <taxon>Eukaryota</taxon>
        <taxon>Fungi</taxon>
        <taxon>Dikarya</taxon>
        <taxon>Ascomycota</taxon>
        <taxon>Pezizomycotina</taxon>
        <taxon>Eurotiomycetes</taxon>
        <taxon>Eurotiomycetidae</taxon>
        <taxon>Eurotiales</taxon>
        <taxon>Aspergillaceae</taxon>
        <taxon>Aspergillus</taxon>
        <taxon>Aspergillus subgen. Fumigati</taxon>
    </lineage>
</organism>
<sequence>MDIPKRLNSDSVISVAVAVADFFAILDGDISTYILMNTGMSRSMDSTDGLNMKDRDSDIIIIITLTTNEVVQVLIPTPGESTSFTHDTTSFTPPVDIFVTATQTIIHASLPGAHKSDLSVAYDASRSMLRVAGVVHRPGVDEEMHRSLLVGERGRHVGVFEREVPISHNVAVEGVHAQLVDGVLRVALPRVEGEVQQPDEEMDEVEKEGARKESWVSGEFDIEGKEEEGHEEEEEEVERDYVKVDIQ</sequence>
<gene>
    <name evidence="7" type="ORF">CFD26_106125</name>
</gene>
<feature type="transmembrane region" description="Helical" evidence="5">
    <location>
        <begin position="12"/>
        <end position="36"/>
    </location>
</feature>
<feature type="domain" description="SHSP" evidence="6">
    <location>
        <begin position="86"/>
        <end position="208"/>
    </location>
</feature>
<evidence type="ECO:0000259" key="6">
    <source>
        <dbReference type="PROSITE" id="PS01031"/>
    </source>
</evidence>
<dbReference type="Gene3D" id="2.60.40.790">
    <property type="match status" value="1"/>
</dbReference>
<dbReference type="SUPFAM" id="SSF49764">
    <property type="entry name" value="HSP20-like chaperones"/>
    <property type="match status" value="1"/>
</dbReference>
<keyword evidence="5" id="KW-0812">Transmembrane</keyword>
<dbReference type="Pfam" id="PF00011">
    <property type="entry name" value="HSP20"/>
    <property type="match status" value="1"/>
</dbReference>
<dbReference type="OrthoDB" id="5511210at2759"/>
<feature type="compositionally biased region" description="Acidic residues" evidence="4">
    <location>
        <begin position="220"/>
        <end position="238"/>
    </location>
</feature>
<dbReference type="PROSITE" id="PS01031">
    <property type="entry name" value="SHSP"/>
    <property type="match status" value="1"/>
</dbReference>
<evidence type="ECO:0000256" key="2">
    <source>
        <dbReference type="PROSITE-ProRule" id="PRU00285"/>
    </source>
</evidence>
<dbReference type="Proteomes" id="UP000215289">
    <property type="component" value="Unassembled WGS sequence"/>
</dbReference>
<keyword evidence="8" id="KW-1185">Reference proteome</keyword>
<dbReference type="InterPro" id="IPR002068">
    <property type="entry name" value="A-crystallin/Hsp20_dom"/>
</dbReference>
<comment type="similarity">
    <text evidence="2 3">Belongs to the small heat shock protein (HSP20) family.</text>
</comment>
<dbReference type="AlphaFoldDB" id="A0A3R7HY09"/>
<evidence type="ECO:0000313" key="8">
    <source>
        <dbReference type="Proteomes" id="UP000215289"/>
    </source>
</evidence>
<comment type="caution">
    <text evidence="7">The sequence shown here is derived from an EMBL/GenBank/DDBJ whole genome shotgun (WGS) entry which is preliminary data.</text>
</comment>
<dbReference type="InterPro" id="IPR031107">
    <property type="entry name" value="Small_HSP"/>
</dbReference>
<keyword evidence="5" id="KW-0472">Membrane</keyword>
<evidence type="ECO:0000313" key="7">
    <source>
        <dbReference type="EMBL" id="RLL99955.1"/>
    </source>
</evidence>